<dbReference type="SMART" id="SM01012">
    <property type="entry name" value="ANTAR"/>
    <property type="match status" value="1"/>
</dbReference>
<dbReference type="RefSeq" id="WP_132324951.1">
    <property type="nucleotide sequence ID" value="NZ_SMKR01000141.1"/>
</dbReference>
<dbReference type="GO" id="GO:0003723">
    <property type="term" value="F:RNA binding"/>
    <property type="evidence" value="ECO:0007669"/>
    <property type="project" value="InterPro"/>
</dbReference>
<evidence type="ECO:0000259" key="3">
    <source>
        <dbReference type="PROSITE" id="PS50921"/>
    </source>
</evidence>
<evidence type="ECO:0000256" key="1">
    <source>
        <dbReference type="ARBA" id="ARBA00023015"/>
    </source>
</evidence>
<dbReference type="Pfam" id="PF03861">
    <property type="entry name" value="ANTAR"/>
    <property type="match status" value="1"/>
</dbReference>
<accession>A0A4R4WI04</accession>
<dbReference type="Gene3D" id="3.30.450.40">
    <property type="match status" value="1"/>
</dbReference>
<dbReference type="AlphaFoldDB" id="A0A4R4WI04"/>
<comment type="caution">
    <text evidence="4">The sequence shown here is derived from an EMBL/GenBank/DDBJ whole genome shotgun (WGS) entry which is preliminary data.</text>
</comment>
<dbReference type="Gene3D" id="1.10.10.10">
    <property type="entry name" value="Winged helix-like DNA-binding domain superfamily/Winged helix DNA-binding domain"/>
    <property type="match status" value="1"/>
</dbReference>
<evidence type="ECO:0000313" key="5">
    <source>
        <dbReference type="Proteomes" id="UP000295172"/>
    </source>
</evidence>
<dbReference type="SUPFAM" id="SSF55781">
    <property type="entry name" value="GAF domain-like"/>
    <property type="match status" value="1"/>
</dbReference>
<organism evidence="4 5">
    <name type="scientific">Kribbella turkmenica</name>
    <dbReference type="NCBI Taxonomy" id="2530375"/>
    <lineage>
        <taxon>Bacteria</taxon>
        <taxon>Bacillati</taxon>
        <taxon>Actinomycetota</taxon>
        <taxon>Actinomycetes</taxon>
        <taxon>Propionibacteriales</taxon>
        <taxon>Kribbellaceae</taxon>
        <taxon>Kribbella</taxon>
    </lineage>
</organism>
<protein>
    <submittedName>
        <fullName evidence="4">ANTAR domain-containing protein</fullName>
    </submittedName>
</protein>
<dbReference type="PIRSF" id="PIRSF036625">
    <property type="entry name" value="GAF_ANTAR"/>
    <property type="match status" value="1"/>
</dbReference>
<evidence type="ECO:0000256" key="2">
    <source>
        <dbReference type="ARBA" id="ARBA00023163"/>
    </source>
</evidence>
<dbReference type="InterPro" id="IPR005561">
    <property type="entry name" value="ANTAR"/>
</dbReference>
<dbReference type="InterPro" id="IPR036388">
    <property type="entry name" value="WH-like_DNA-bd_sf"/>
</dbReference>
<dbReference type="InterPro" id="IPR029016">
    <property type="entry name" value="GAF-like_dom_sf"/>
</dbReference>
<evidence type="ECO:0000313" key="4">
    <source>
        <dbReference type="EMBL" id="TDD17991.1"/>
    </source>
</evidence>
<proteinExistence type="predicted"/>
<dbReference type="EMBL" id="SMKR01000141">
    <property type="protein sequence ID" value="TDD17991.1"/>
    <property type="molecule type" value="Genomic_DNA"/>
</dbReference>
<sequence>MTSHGTPQAPLPERAVRGLAAATAALVTDHDVIGSITTLLHSCAESIDAVAAGILVAGPGNGRLEFLTATDHRAEHLEVYQLQVDEGPGVDCIATGRPVTASGLDGIAAQWPSLREGFSAAGFDGVHAAPMKWHGRTLGAVNLFLAGQQVTGEKKLVSQAFADVACLVLIHTPPTPAEVAAQTRAALADRAVIERAKGVVAYTENVSMDAAFDRLVDLARRREQPLTATAADLIARAAE</sequence>
<dbReference type="PROSITE" id="PS50921">
    <property type="entry name" value="ANTAR"/>
    <property type="match status" value="1"/>
</dbReference>
<keyword evidence="1" id="KW-0805">Transcription regulation</keyword>
<name>A0A4R4WI04_9ACTN</name>
<dbReference type="OrthoDB" id="3683444at2"/>
<keyword evidence="2" id="KW-0804">Transcription</keyword>
<dbReference type="Proteomes" id="UP000295172">
    <property type="component" value="Unassembled WGS sequence"/>
</dbReference>
<feature type="domain" description="ANTAR" evidence="3">
    <location>
        <begin position="173"/>
        <end position="234"/>
    </location>
</feature>
<dbReference type="InterPro" id="IPR012074">
    <property type="entry name" value="GAF_ANTAR"/>
</dbReference>
<gene>
    <name evidence="4" type="ORF">E1218_26805</name>
</gene>
<reference evidence="4 5" key="1">
    <citation type="submission" date="2019-02" db="EMBL/GenBank/DDBJ databases">
        <title>Draft genome sequences of novel Actinobacteria.</title>
        <authorList>
            <person name="Sahin N."/>
            <person name="Ay H."/>
            <person name="Saygin H."/>
        </authorList>
    </citation>
    <scope>NUCLEOTIDE SEQUENCE [LARGE SCALE GENOMIC DNA]</scope>
    <source>
        <strain evidence="4 5">16K104</strain>
    </source>
</reference>
<keyword evidence="5" id="KW-1185">Reference proteome</keyword>